<dbReference type="InterPro" id="IPR027417">
    <property type="entry name" value="P-loop_NTPase"/>
</dbReference>
<reference evidence="4" key="1">
    <citation type="journal article" date="2019" name="Int. J. Syst. Evol. Microbiol.">
        <title>The Global Catalogue of Microorganisms (GCM) 10K type strain sequencing project: providing services to taxonomists for standard genome sequencing and annotation.</title>
        <authorList>
            <consortium name="The Broad Institute Genomics Platform"/>
            <consortium name="The Broad Institute Genome Sequencing Center for Infectious Disease"/>
            <person name="Wu L."/>
            <person name="Ma J."/>
        </authorList>
    </citation>
    <scope>NUCLEOTIDE SEQUENCE [LARGE SCALE GENOMIC DNA]</scope>
    <source>
        <strain evidence="4">CGMCC 1.8957</strain>
    </source>
</reference>
<keyword evidence="4" id="KW-1185">Reference proteome</keyword>
<evidence type="ECO:0000256" key="1">
    <source>
        <dbReference type="SAM" id="MobiDB-lite"/>
    </source>
</evidence>
<feature type="region of interest" description="Disordered" evidence="1">
    <location>
        <begin position="239"/>
        <end position="273"/>
    </location>
</feature>
<dbReference type="Gene3D" id="1.10.8.80">
    <property type="entry name" value="Magnesium chelatase subunit I, C-Terminal domain"/>
    <property type="match status" value="1"/>
</dbReference>
<dbReference type="PROSITE" id="PS50234">
    <property type="entry name" value="VWFA"/>
    <property type="match status" value="1"/>
</dbReference>
<organism evidence="3 4">
    <name type="scientific">Sphingomonas glacialis</name>
    <dbReference type="NCBI Taxonomy" id="658225"/>
    <lineage>
        <taxon>Bacteria</taxon>
        <taxon>Pseudomonadati</taxon>
        <taxon>Pseudomonadota</taxon>
        <taxon>Alphaproteobacteria</taxon>
        <taxon>Sphingomonadales</taxon>
        <taxon>Sphingomonadaceae</taxon>
        <taxon>Sphingomonas</taxon>
    </lineage>
</organism>
<comment type="caution">
    <text evidence="3">The sequence shown here is derived from an EMBL/GenBank/DDBJ whole genome shotgun (WGS) entry which is preliminary data.</text>
</comment>
<dbReference type="Pfam" id="PF17863">
    <property type="entry name" value="AAA_lid_2"/>
    <property type="match status" value="1"/>
</dbReference>
<feature type="domain" description="VWFA" evidence="2">
    <location>
        <begin position="377"/>
        <end position="517"/>
    </location>
</feature>
<dbReference type="InterPro" id="IPR036465">
    <property type="entry name" value="vWFA_dom_sf"/>
</dbReference>
<gene>
    <name evidence="3" type="primary">bchD</name>
    <name evidence="3" type="ORF">GCM10008023_23210</name>
</gene>
<dbReference type="Gene3D" id="3.40.50.410">
    <property type="entry name" value="von Willebrand factor, type A domain"/>
    <property type="match status" value="1"/>
</dbReference>
<dbReference type="Pfam" id="PF13519">
    <property type="entry name" value="VWA_2"/>
    <property type="match status" value="1"/>
</dbReference>
<dbReference type="Proteomes" id="UP000652430">
    <property type="component" value="Unassembled WGS sequence"/>
</dbReference>
<sequence>MSTAASPLDDAMLAARLCAIDPVGLGGMILRGGGEVRDRVVARLHADLPEGAPLRRIPAHVDDDALLGGLDLGATLALGRPVRQRGVLAAADGGIVVLPMAERIAEATAARITAVLDARAIDAVPVRVAVVAFDDGVEDEAPPQALVERLAFRIDLSECRGATDTVPSDAEAKAADGDAPAIDPCAILSGAAAALGIDSARAALFALRAARAAAALAGRSEPDEDDVILAIRLVLGPRATRLPAPPQDDSATDAPPPPPESESSEEERGAPEPPDDVVLAAALAALPRDVLERLAAGAARRGVNRARGAGERRKSPLRGRPLGARAGIPRGGLRLSLIDTLRAAAPWQKLRERGGGAIRIRRDDLRIRRFETRGETVTIFAVDASGSAAAARLAEAKGAVELLLAQAYVKRAQVALVAFRGVGAEVLLPPTRSLTRARRALADLPGGGGTPLATGLDAARTLAEAARARGRTPFLVVLTDGRGNIAADGSAVRERAERDAEQAARAIGQAGIGAVFLDTAARPRPEGARLALAMGARYLPLPRADAAAMHRAVSAAQAA</sequence>
<dbReference type="SUPFAM" id="SSF52540">
    <property type="entry name" value="P-loop containing nucleoside triphosphate hydrolases"/>
    <property type="match status" value="1"/>
</dbReference>
<dbReference type="PANTHER" id="PTHR43473:SF2">
    <property type="entry name" value="MAGNESIUM-CHELATASE SUBUNIT CHLD, CHLOROPLASTIC"/>
    <property type="match status" value="1"/>
</dbReference>
<protein>
    <submittedName>
        <fullName evidence="3">Magnesium-chelatase 60 kDa subunit</fullName>
    </submittedName>
</protein>
<dbReference type="EMBL" id="BNAQ01000003">
    <property type="protein sequence ID" value="GHH17987.1"/>
    <property type="molecule type" value="Genomic_DNA"/>
</dbReference>
<name>A0ABQ3LJR1_9SPHN</name>
<dbReference type="InterPro" id="IPR041628">
    <property type="entry name" value="ChlI/MoxR_AAA_lid"/>
</dbReference>
<feature type="region of interest" description="Disordered" evidence="1">
    <location>
        <begin position="301"/>
        <end position="323"/>
    </location>
</feature>
<evidence type="ECO:0000259" key="2">
    <source>
        <dbReference type="PROSITE" id="PS50234"/>
    </source>
</evidence>
<evidence type="ECO:0000313" key="4">
    <source>
        <dbReference type="Proteomes" id="UP000652430"/>
    </source>
</evidence>
<dbReference type="InterPro" id="IPR002035">
    <property type="entry name" value="VWF_A"/>
</dbReference>
<dbReference type="SUPFAM" id="SSF53300">
    <property type="entry name" value="vWA-like"/>
    <property type="match status" value="1"/>
</dbReference>
<dbReference type="SMART" id="SM00327">
    <property type="entry name" value="VWA"/>
    <property type="match status" value="1"/>
</dbReference>
<dbReference type="PANTHER" id="PTHR43473">
    <property type="entry name" value="MAGNESIUM-CHELATASE SUBUNIT CHLD, CHLOROPLASTIC"/>
    <property type="match status" value="1"/>
</dbReference>
<proteinExistence type="predicted"/>
<dbReference type="NCBIfam" id="NF009943">
    <property type="entry name" value="PRK13406.1"/>
    <property type="match status" value="1"/>
</dbReference>
<dbReference type="RefSeq" id="WP_229839379.1">
    <property type="nucleotide sequence ID" value="NZ_BNAQ01000003.1"/>
</dbReference>
<accession>A0ABQ3LJR1</accession>
<dbReference type="Gene3D" id="3.40.50.300">
    <property type="entry name" value="P-loop containing nucleotide triphosphate hydrolases"/>
    <property type="match status" value="1"/>
</dbReference>
<evidence type="ECO:0000313" key="3">
    <source>
        <dbReference type="EMBL" id="GHH17987.1"/>
    </source>
</evidence>